<evidence type="ECO:0000313" key="3">
    <source>
        <dbReference type="EMBL" id="WSC15376.1"/>
    </source>
</evidence>
<dbReference type="EMBL" id="VIWW01000001">
    <property type="protein sequence ID" value="TWG03602.1"/>
    <property type="molecule type" value="Genomic_DNA"/>
</dbReference>
<dbReference type="AlphaFoldDB" id="A0A561UW73"/>
<keyword evidence="5" id="KW-1185">Reference proteome</keyword>
<dbReference type="Proteomes" id="UP001330827">
    <property type="component" value="Chromosome"/>
</dbReference>
<reference evidence="3 5" key="2">
    <citation type="submission" date="2022-10" db="EMBL/GenBank/DDBJ databases">
        <title>The complete genomes of actinobacterial strains from the NBC collection.</title>
        <authorList>
            <person name="Joergensen T.S."/>
            <person name="Alvarez Arevalo M."/>
            <person name="Sterndorff E.B."/>
            <person name="Faurdal D."/>
            <person name="Vuksanovic O."/>
            <person name="Mourched A.-S."/>
            <person name="Charusanti P."/>
            <person name="Shaw S."/>
            <person name="Blin K."/>
            <person name="Weber T."/>
        </authorList>
    </citation>
    <scope>NUCLEOTIDE SEQUENCE [LARGE SCALE GENOMIC DNA]</scope>
    <source>
        <strain evidence="3 5">NBC 01769</strain>
    </source>
</reference>
<dbReference type="EMBL" id="CP109114">
    <property type="protein sequence ID" value="WSC15376.1"/>
    <property type="molecule type" value="Genomic_DNA"/>
</dbReference>
<evidence type="ECO:0000313" key="4">
    <source>
        <dbReference type="Proteomes" id="UP000318186"/>
    </source>
</evidence>
<sequence length="191" mass="20780">MAVLIDHLEARLGRLVGTWSVREGAPEGAAQVGYFDGGVFEGVQSYSTTTLHRTHLVSPITGEPQHLELLGCNRPVAGDECGPFPGVLEWVAERLATAGKAVLRGDVLSLPMPLRPGGSLTALYAAMPVYFDDGFFSVALENGTHVSVVWLVPLHRAEAEYVEKYGWPAFESELTTQDPDLFDLERPQMSL</sequence>
<proteinExistence type="predicted"/>
<evidence type="ECO:0000313" key="5">
    <source>
        <dbReference type="Proteomes" id="UP001330827"/>
    </source>
</evidence>
<accession>A0A561UW73</accession>
<name>A0A561UW73_9ACTN</name>
<protein>
    <submittedName>
        <fullName evidence="3">Suppressor of fused domain protein</fullName>
    </submittedName>
    <submittedName>
        <fullName evidence="2">Suppressor of fused protein SUFU</fullName>
    </submittedName>
</protein>
<dbReference type="Pfam" id="PF05076">
    <property type="entry name" value="SUFU"/>
    <property type="match status" value="1"/>
</dbReference>
<dbReference type="OrthoDB" id="1249375at2"/>
<reference evidence="2 4" key="1">
    <citation type="submission" date="2019-06" db="EMBL/GenBank/DDBJ databases">
        <title>Sequencing the genomes of 1000 actinobacteria strains.</title>
        <authorList>
            <person name="Klenk H.-P."/>
        </authorList>
    </citation>
    <scope>NUCLEOTIDE SEQUENCE [LARGE SCALE GENOMIC DNA]</scope>
    <source>
        <strain evidence="2 4">DSM 42059</strain>
    </source>
</reference>
<organism evidence="2 4">
    <name type="scientific">Streptomyces brevispora</name>
    <dbReference type="NCBI Taxonomy" id="887462"/>
    <lineage>
        <taxon>Bacteria</taxon>
        <taxon>Bacillati</taxon>
        <taxon>Actinomycetota</taxon>
        <taxon>Actinomycetes</taxon>
        <taxon>Kitasatosporales</taxon>
        <taxon>Streptomycetaceae</taxon>
        <taxon>Streptomyces</taxon>
    </lineage>
</organism>
<evidence type="ECO:0000259" key="1">
    <source>
        <dbReference type="Pfam" id="PF05076"/>
    </source>
</evidence>
<gene>
    <name evidence="2" type="ORF">FHX80_112036</name>
    <name evidence="3" type="ORF">OIE64_22765</name>
</gene>
<dbReference type="RefSeq" id="WP_145763899.1">
    <property type="nucleotide sequence ID" value="NZ_CP109114.1"/>
</dbReference>
<evidence type="ECO:0000313" key="2">
    <source>
        <dbReference type="EMBL" id="TWG03602.1"/>
    </source>
</evidence>
<dbReference type="InterPro" id="IPR020941">
    <property type="entry name" value="SUFU-like_domain"/>
</dbReference>
<dbReference type="Proteomes" id="UP000318186">
    <property type="component" value="Unassembled WGS sequence"/>
</dbReference>
<feature type="domain" description="Suppressor of fused-like" evidence="1">
    <location>
        <begin position="41"/>
        <end position="187"/>
    </location>
</feature>